<proteinExistence type="predicted"/>
<dbReference type="PANTHER" id="PTHR48051:SF1">
    <property type="entry name" value="RAS SUPPRESSOR PROTEIN 1"/>
    <property type="match status" value="1"/>
</dbReference>
<dbReference type="PROSITE" id="PS51450">
    <property type="entry name" value="LRR"/>
    <property type="match status" value="1"/>
</dbReference>
<organism evidence="4 5">
    <name type="scientific">Candidatus Magasanikbacteria bacterium CG10_big_fil_rev_8_21_14_0_10_40_10</name>
    <dbReference type="NCBI Taxonomy" id="1974648"/>
    <lineage>
        <taxon>Bacteria</taxon>
        <taxon>Candidatus Magasanikiibacteriota</taxon>
    </lineage>
</organism>
<evidence type="ECO:0000313" key="5">
    <source>
        <dbReference type="Proteomes" id="UP000231183"/>
    </source>
</evidence>
<dbReference type="InterPro" id="IPR050216">
    <property type="entry name" value="LRR_domain-containing"/>
</dbReference>
<evidence type="ECO:0000256" key="1">
    <source>
        <dbReference type="ARBA" id="ARBA00022614"/>
    </source>
</evidence>
<dbReference type="Proteomes" id="UP000231183">
    <property type="component" value="Unassembled WGS sequence"/>
</dbReference>
<dbReference type="Pfam" id="PF00560">
    <property type="entry name" value="LRR_1"/>
    <property type="match status" value="1"/>
</dbReference>
<dbReference type="PROSITE" id="PS51257">
    <property type="entry name" value="PROKAR_LIPOPROTEIN"/>
    <property type="match status" value="1"/>
</dbReference>
<gene>
    <name evidence="4" type="ORF">COU31_01110</name>
</gene>
<dbReference type="EMBL" id="PFBX01000007">
    <property type="protein sequence ID" value="PIT87755.1"/>
    <property type="molecule type" value="Genomic_DNA"/>
</dbReference>
<dbReference type="SUPFAM" id="SSF52058">
    <property type="entry name" value="L domain-like"/>
    <property type="match status" value="1"/>
</dbReference>
<dbReference type="GO" id="GO:0005737">
    <property type="term" value="C:cytoplasm"/>
    <property type="evidence" value="ECO:0007669"/>
    <property type="project" value="TreeGrafter"/>
</dbReference>
<evidence type="ECO:0000256" key="2">
    <source>
        <dbReference type="ARBA" id="ARBA00022737"/>
    </source>
</evidence>
<dbReference type="PRINTS" id="PR00019">
    <property type="entry name" value="LEURICHRPT"/>
</dbReference>
<name>A0A2M6W4U8_9BACT</name>
<keyword evidence="1" id="KW-0433">Leucine-rich repeat</keyword>
<evidence type="ECO:0000313" key="4">
    <source>
        <dbReference type="EMBL" id="PIT87755.1"/>
    </source>
</evidence>
<accession>A0A2M6W4U8</accession>
<keyword evidence="3" id="KW-1133">Transmembrane helix</keyword>
<dbReference type="InterPro" id="IPR032675">
    <property type="entry name" value="LRR_dom_sf"/>
</dbReference>
<keyword evidence="3" id="KW-0472">Membrane</keyword>
<keyword evidence="2" id="KW-0677">Repeat</keyword>
<dbReference type="PANTHER" id="PTHR48051">
    <property type="match status" value="1"/>
</dbReference>
<dbReference type="InterPro" id="IPR001611">
    <property type="entry name" value="Leu-rich_rpt"/>
</dbReference>
<dbReference type="Pfam" id="PF13855">
    <property type="entry name" value="LRR_8"/>
    <property type="match status" value="1"/>
</dbReference>
<evidence type="ECO:0000256" key="3">
    <source>
        <dbReference type="SAM" id="Phobius"/>
    </source>
</evidence>
<dbReference type="AlphaFoldDB" id="A0A2M6W4U8"/>
<dbReference type="Gene3D" id="3.80.10.10">
    <property type="entry name" value="Ribonuclease Inhibitor"/>
    <property type="match status" value="1"/>
</dbReference>
<protein>
    <recommendedName>
        <fullName evidence="6">Leucine-rich repeat domain-containing protein</fullName>
    </recommendedName>
</protein>
<dbReference type="SMART" id="SM00369">
    <property type="entry name" value="LRR_TYP"/>
    <property type="match status" value="2"/>
</dbReference>
<sequence>MNKFVFKFFIIFCVLSAVLIFTAGCFNIIKYKAAPNSQTATSTAGNSDKPVVSGKTLSLSNQKLDKVPNYILNSTTVEILDLSYNNLTGSIPAEIRFLKKLRELNLSNNSLTGLPAEIGQLSELEVLNVANNKLTGLPYELGNLKKLRILDLSGNDYSQADLDKIKTGLSGSVVIKQ</sequence>
<keyword evidence="3" id="KW-0812">Transmembrane</keyword>
<dbReference type="InterPro" id="IPR003591">
    <property type="entry name" value="Leu-rich_rpt_typical-subtyp"/>
</dbReference>
<dbReference type="SMART" id="SM00364">
    <property type="entry name" value="LRR_BAC"/>
    <property type="match status" value="2"/>
</dbReference>
<dbReference type="FunFam" id="3.80.10.10:FF:000383">
    <property type="entry name" value="Leucine-rich repeat receptor protein kinase EMS1"/>
    <property type="match status" value="1"/>
</dbReference>
<comment type="caution">
    <text evidence="4">The sequence shown here is derived from an EMBL/GenBank/DDBJ whole genome shotgun (WGS) entry which is preliminary data.</text>
</comment>
<feature type="transmembrane region" description="Helical" evidence="3">
    <location>
        <begin position="6"/>
        <end position="29"/>
    </location>
</feature>
<evidence type="ECO:0008006" key="6">
    <source>
        <dbReference type="Google" id="ProtNLM"/>
    </source>
</evidence>
<reference evidence="5" key="1">
    <citation type="submission" date="2017-09" db="EMBL/GenBank/DDBJ databases">
        <title>Depth-based differentiation of microbial function through sediment-hosted aquifers and enrichment of novel symbionts in the deep terrestrial subsurface.</title>
        <authorList>
            <person name="Probst A.J."/>
            <person name="Ladd B."/>
            <person name="Jarett J.K."/>
            <person name="Geller-Mcgrath D.E."/>
            <person name="Sieber C.M.K."/>
            <person name="Emerson J.B."/>
            <person name="Anantharaman K."/>
            <person name="Thomas B.C."/>
            <person name="Malmstrom R."/>
            <person name="Stieglmeier M."/>
            <person name="Klingl A."/>
            <person name="Woyke T."/>
            <person name="Ryan C.M."/>
            <person name="Banfield J.F."/>
        </authorList>
    </citation>
    <scope>NUCLEOTIDE SEQUENCE [LARGE SCALE GENOMIC DNA]</scope>
</reference>